<dbReference type="SUPFAM" id="SSF54637">
    <property type="entry name" value="Thioesterase/thiol ester dehydrase-isomerase"/>
    <property type="match status" value="1"/>
</dbReference>
<dbReference type="RefSeq" id="WP_273630441.1">
    <property type="nucleotide sequence ID" value="NZ_CP117167.1"/>
</dbReference>
<dbReference type="Gene3D" id="3.10.129.10">
    <property type="entry name" value="Hotdog Thioesterase"/>
    <property type="match status" value="1"/>
</dbReference>
<evidence type="ECO:0000259" key="1">
    <source>
        <dbReference type="Pfam" id="PF22818"/>
    </source>
</evidence>
<sequence>MLRGDLYTLEDFACGDGSATATLLLNSTHPIFKGHYPGQPVLPGACILQIVKEVLSSVIESEVLLVIANNLKFLLMIDPGLMPALAFKLTYQEVDEQFLKVTASLHFDEKACFKFQGSFRKF</sequence>
<proteinExistence type="predicted"/>
<organism evidence="2 3">
    <name type="scientific">Mucilaginibacter jinjuensis</name>
    <dbReference type="NCBI Taxonomy" id="1176721"/>
    <lineage>
        <taxon>Bacteria</taxon>
        <taxon>Pseudomonadati</taxon>
        <taxon>Bacteroidota</taxon>
        <taxon>Sphingobacteriia</taxon>
        <taxon>Sphingobacteriales</taxon>
        <taxon>Sphingobacteriaceae</taxon>
        <taxon>Mucilaginibacter</taxon>
    </lineage>
</organism>
<dbReference type="Pfam" id="PF22818">
    <property type="entry name" value="ApeI-like"/>
    <property type="match status" value="1"/>
</dbReference>
<dbReference type="Proteomes" id="UP001216139">
    <property type="component" value="Chromosome"/>
</dbReference>
<gene>
    <name evidence="2" type="ORF">PQO05_26060</name>
</gene>
<accession>A0ABY7T6S6</accession>
<reference evidence="2 3" key="1">
    <citation type="submission" date="2023-02" db="EMBL/GenBank/DDBJ databases">
        <title>Genome sequence of Mucilaginibacter jinjuensis strain KACC 16571.</title>
        <authorList>
            <person name="Kim S."/>
            <person name="Heo J."/>
            <person name="Kwon S.-W."/>
        </authorList>
    </citation>
    <scope>NUCLEOTIDE SEQUENCE [LARGE SCALE GENOMIC DNA]</scope>
    <source>
        <strain evidence="2 3">KACC 16571</strain>
    </source>
</reference>
<dbReference type="InterPro" id="IPR054545">
    <property type="entry name" value="ApeI-like"/>
</dbReference>
<protein>
    <recommendedName>
        <fullName evidence="1">ApeI dehydratase-like domain-containing protein</fullName>
    </recommendedName>
</protein>
<name>A0ABY7T6S6_9SPHI</name>
<keyword evidence="3" id="KW-1185">Reference proteome</keyword>
<dbReference type="InterPro" id="IPR029069">
    <property type="entry name" value="HotDog_dom_sf"/>
</dbReference>
<evidence type="ECO:0000313" key="3">
    <source>
        <dbReference type="Proteomes" id="UP001216139"/>
    </source>
</evidence>
<dbReference type="EMBL" id="CP117167">
    <property type="protein sequence ID" value="WCT12194.1"/>
    <property type="molecule type" value="Genomic_DNA"/>
</dbReference>
<evidence type="ECO:0000313" key="2">
    <source>
        <dbReference type="EMBL" id="WCT12194.1"/>
    </source>
</evidence>
<feature type="domain" description="ApeI dehydratase-like" evidence="1">
    <location>
        <begin position="17"/>
        <end position="93"/>
    </location>
</feature>